<dbReference type="InterPro" id="IPR038377">
    <property type="entry name" value="Na/Glc_symporter_sf"/>
</dbReference>
<comment type="similarity">
    <text evidence="2 6">Belongs to the sodium:solute symporter (SSF) (TC 2.A.21) family.</text>
</comment>
<evidence type="ECO:0000256" key="6">
    <source>
        <dbReference type="RuleBase" id="RU362091"/>
    </source>
</evidence>
<dbReference type="PROSITE" id="PS50283">
    <property type="entry name" value="NA_SOLUT_SYMP_3"/>
    <property type="match status" value="1"/>
</dbReference>
<dbReference type="STRING" id="331113.SNE_A16500"/>
<reference evidence="8 9" key="2">
    <citation type="journal article" date="2011" name="Mol. Biol. Evol.">
        <title>Unity in variety--the pan-genome of the Chlamydiae.</title>
        <authorList>
            <person name="Collingro A."/>
            <person name="Tischler P."/>
            <person name="Weinmaier T."/>
            <person name="Penz T."/>
            <person name="Heinz E."/>
            <person name="Brunham R.C."/>
            <person name="Read T.D."/>
            <person name="Bavoil P.M."/>
            <person name="Sachse K."/>
            <person name="Kahane S."/>
            <person name="Friedman M.G."/>
            <person name="Rattei T."/>
            <person name="Myers G.S."/>
            <person name="Horn M."/>
        </authorList>
    </citation>
    <scope>NUCLEOTIDE SEQUENCE [LARGE SCALE GENOMIC DNA]</scope>
    <source>
        <strain evidence="9">ATCC VR-1471 / Z</strain>
    </source>
</reference>
<gene>
    <name evidence="8" type="ordered locus">SNE_A16500</name>
</gene>
<evidence type="ECO:0000256" key="3">
    <source>
        <dbReference type="ARBA" id="ARBA00022692"/>
    </source>
</evidence>
<evidence type="ECO:0000256" key="2">
    <source>
        <dbReference type="ARBA" id="ARBA00006434"/>
    </source>
</evidence>
<evidence type="ECO:0000256" key="1">
    <source>
        <dbReference type="ARBA" id="ARBA00004141"/>
    </source>
</evidence>
<dbReference type="EMBL" id="FR872582">
    <property type="protein sequence ID" value="CCB89527.1"/>
    <property type="molecule type" value="Genomic_DNA"/>
</dbReference>
<dbReference type="Gene3D" id="1.20.1730.10">
    <property type="entry name" value="Sodium/glucose cotransporter"/>
    <property type="match status" value="1"/>
</dbReference>
<dbReference type="RefSeq" id="WP_013943993.1">
    <property type="nucleotide sequence ID" value="NC_015713.1"/>
</dbReference>
<reference key="1">
    <citation type="journal article" date="2011" name="Mol. Biol. Evol.">
        <title>Unity in variety -- the pan-genome of the Chlamydiae.</title>
        <authorList>
            <person name="Collingro A."/>
            <person name="Tischler P."/>
            <person name="Weinmaier T."/>
            <person name="Penz T."/>
            <person name="Heinz E."/>
            <person name="Brunham R.C."/>
            <person name="Read T.D."/>
            <person name="Bavoil P.M."/>
            <person name="Sachse K."/>
            <person name="Kahane S."/>
            <person name="Friedman M.G."/>
            <person name="Rattei T."/>
            <person name="Myers G.S.A."/>
            <person name="Horn M."/>
        </authorList>
    </citation>
    <scope>NUCLEOTIDE SEQUENCE</scope>
    <source>
        <strain>Z</strain>
    </source>
</reference>
<feature type="transmembrane region" description="Helical" evidence="7">
    <location>
        <begin position="52"/>
        <end position="75"/>
    </location>
</feature>
<dbReference type="HOGENOM" id="CLU_2636106_0_0_0"/>
<comment type="subcellular location">
    <subcellularLocation>
        <location evidence="1">Membrane</location>
        <topology evidence="1">Multi-pass membrane protein</topology>
    </subcellularLocation>
</comment>
<evidence type="ECO:0000256" key="7">
    <source>
        <dbReference type="SAM" id="Phobius"/>
    </source>
</evidence>
<organism evidence="8 9">
    <name type="scientific">Simkania negevensis (strain ATCC VR-1471 / DSM 27360 / Z)</name>
    <dbReference type="NCBI Taxonomy" id="331113"/>
    <lineage>
        <taxon>Bacteria</taxon>
        <taxon>Pseudomonadati</taxon>
        <taxon>Chlamydiota</taxon>
        <taxon>Chlamydiia</taxon>
        <taxon>Parachlamydiales</taxon>
        <taxon>Simkaniaceae</taxon>
        <taxon>Simkania</taxon>
    </lineage>
</organism>
<keyword evidence="3 7" id="KW-0812">Transmembrane</keyword>
<dbReference type="GO" id="GO:0016020">
    <property type="term" value="C:membrane"/>
    <property type="evidence" value="ECO:0007669"/>
    <property type="project" value="UniProtKB-SubCell"/>
</dbReference>
<proteinExistence type="inferred from homology"/>
<name>F8L9J0_SIMNZ</name>
<dbReference type="eggNOG" id="COG0591">
    <property type="taxonomic scope" value="Bacteria"/>
</dbReference>
<evidence type="ECO:0008006" key="10">
    <source>
        <dbReference type="Google" id="ProtNLM"/>
    </source>
</evidence>
<accession>F8L9J0</accession>
<dbReference type="Pfam" id="PF00474">
    <property type="entry name" value="SSF"/>
    <property type="match status" value="1"/>
</dbReference>
<dbReference type="KEGG" id="sng:SNE_A16500"/>
<sequence length="77" mass="8583">MLQISAMILYFCLALGVGVFSTRRHTSSEGFLMGNRSLNYWLTALAAHASDMSNWLFMGYPALIFLGGMFGCYMATR</sequence>
<protein>
    <recommendedName>
        <fullName evidence="10">Sodium/proline symporter</fullName>
    </recommendedName>
</protein>
<evidence type="ECO:0000256" key="5">
    <source>
        <dbReference type="ARBA" id="ARBA00023136"/>
    </source>
</evidence>
<evidence type="ECO:0000313" key="8">
    <source>
        <dbReference type="EMBL" id="CCB89527.1"/>
    </source>
</evidence>
<evidence type="ECO:0000313" key="9">
    <source>
        <dbReference type="Proteomes" id="UP000000496"/>
    </source>
</evidence>
<dbReference type="Proteomes" id="UP000000496">
    <property type="component" value="Chromosome gsn.131"/>
</dbReference>
<dbReference type="OrthoDB" id="9810181at2"/>
<keyword evidence="9" id="KW-1185">Reference proteome</keyword>
<keyword evidence="4 7" id="KW-1133">Transmembrane helix</keyword>
<dbReference type="GO" id="GO:0022857">
    <property type="term" value="F:transmembrane transporter activity"/>
    <property type="evidence" value="ECO:0007669"/>
    <property type="project" value="InterPro"/>
</dbReference>
<keyword evidence="5 7" id="KW-0472">Membrane</keyword>
<evidence type="ECO:0000256" key="4">
    <source>
        <dbReference type="ARBA" id="ARBA00022989"/>
    </source>
</evidence>
<dbReference type="AlphaFoldDB" id="F8L9J0"/>
<dbReference type="InterPro" id="IPR001734">
    <property type="entry name" value="Na/solute_symporter"/>
</dbReference>